<accession>X0SDK7</accession>
<reference evidence="1" key="1">
    <citation type="journal article" date="2014" name="Front. Microbiol.">
        <title>High frequency of phylogenetically diverse reductive dehalogenase-homologous genes in deep subseafloor sedimentary metagenomes.</title>
        <authorList>
            <person name="Kawai M."/>
            <person name="Futagami T."/>
            <person name="Toyoda A."/>
            <person name="Takaki Y."/>
            <person name="Nishi S."/>
            <person name="Hori S."/>
            <person name="Arai W."/>
            <person name="Tsubouchi T."/>
            <person name="Morono Y."/>
            <person name="Uchiyama I."/>
            <person name="Ito T."/>
            <person name="Fujiyama A."/>
            <person name="Inagaki F."/>
            <person name="Takami H."/>
        </authorList>
    </citation>
    <scope>NUCLEOTIDE SEQUENCE</scope>
    <source>
        <strain evidence="1">Expedition CK06-06</strain>
    </source>
</reference>
<feature type="non-terminal residue" evidence="1">
    <location>
        <position position="1"/>
    </location>
</feature>
<gene>
    <name evidence="1" type="ORF">S01H1_16119</name>
</gene>
<protein>
    <submittedName>
        <fullName evidence="1">Uncharacterized protein</fullName>
    </submittedName>
</protein>
<name>X0SDK7_9ZZZZ</name>
<sequence length="42" mass="4571">PIRHLYVDPIAQRIGVRCDYCGNLLVADKHGRCECCGGPSAN</sequence>
<dbReference type="EMBL" id="BARS01008459">
    <property type="protein sequence ID" value="GAF79094.1"/>
    <property type="molecule type" value="Genomic_DNA"/>
</dbReference>
<evidence type="ECO:0000313" key="1">
    <source>
        <dbReference type="EMBL" id="GAF79094.1"/>
    </source>
</evidence>
<dbReference type="AlphaFoldDB" id="X0SDK7"/>
<proteinExistence type="predicted"/>
<organism evidence="1">
    <name type="scientific">marine sediment metagenome</name>
    <dbReference type="NCBI Taxonomy" id="412755"/>
    <lineage>
        <taxon>unclassified sequences</taxon>
        <taxon>metagenomes</taxon>
        <taxon>ecological metagenomes</taxon>
    </lineage>
</organism>
<comment type="caution">
    <text evidence="1">The sequence shown here is derived from an EMBL/GenBank/DDBJ whole genome shotgun (WGS) entry which is preliminary data.</text>
</comment>